<protein>
    <submittedName>
        <fullName evidence="2">Uncharacterized protein</fullName>
    </submittedName>
</protein>
<dbReference type="Proteomes" id="UP000807306">
    <property type="component" value="Unassembled WGS sequence"/>
</dbReference>
<accession>A0A9P6EIG4</accession>
<comment type="caution">
    <text evidence="2">The sequence shown here is derived from an EMBL/GenBank/DDBJ whole genome shotgun (WGS) entry which is preliminary data.</text>
</comment>
<evidence type="ECO:0000256" key="1">
    <source>
        <dbReference type="SAM" id="MobiDB-lite"/>
    </source>
</evidence>
<evidence type="ECO:0000313" key="3">
    <source>
        <dbReference type="Proteomes" id="UP000807306"/>
    </source>
</evidence>
<proteinExistence type="predicted"/>
<dbReference type="EMBL" id="MU157845">
    <property type="protein sequence ID" value="KAF9529559.1"/>
    <property type="molecule type" value="Genomic_DNA"/>
</dbReference>
<name>A0A9P6EIG4_9AGAR</name>
<organism evidence="2 3">
    <name type="scientific">Crepidotus variabilis</name>
    <dbReference type="NCBI Taxonomy" id="179855"/>
    <lineage>
        <taxon>Eukaryota</taxon>
        <taxon>Fungi</taxon>
        <taxon>Dikarya</taxon>
        <taxon>Basidiomycota</taxon>
        <taxon>Agaricomycotina</taxon>
        <taxon>Agaricomycetes</taxon>
        <taxon>Agaricomycetidae</taxon>
        <taxon>Agaricales</taxon>
        <taxon>Agaricineae</taxon>
        <taxon>Crepidotaceae</taxon>
        <taxon>Crepidotus</taxon>
    </lineage>
</organism>
<dbReference type="OrthoDB" id="3253621at2759"/>
<reference evidence="2" key="1">
    <citation type="submission" date="2020-11" db="EMBL/GenBank/DDBJ databases">
        <authorList>
            <consortium name="DOE Joint Genome Institute"/>
            <person name="Ahrendt S."/>
            <person name="Riley R."/>
            <person name="Andreopoulos W."/>
            <person name="Labutti K."/>
            <person name="Pangilinan J."/>
            <person name="Ruiz-Duenas F.J."/>
            <person name="Barrasa J.M."/>
            <person name="Sanchez-Garcia M."/>
            <person name="Camarero S."/>
            <person name="Miyauchi S."/>
            <person name="Serrano A."/>
            <person name="Linde D."/>
            <person name="Babiker R."/>
            <person name="Drula E."/>
            <person name="Ayuso-Fernandez I."/>
            <person name="Pacheco R."/>
            <person name="Padilla G."/>
            <person name="Ferreira P."/>
            <person name="Barriuso J."/>
            <person name="Kellner H."/>
            <person name="Castanera R."/>
            <person name="Alfaro M."/>
            <person name="Ramirez L."/>
            <person name="Pisabarro A.G."/>
            <person name="Kuo A."/>
            <person name="Tritt A."/>
            <person name="Lipzen A."/>
            <person name="He G."/>
            <person name="Yan M."/>
            <person name="Ng V."/>
            <person name="Cullen D."/>
            <person name="Martin F."/>
            <person name="Rosso M.-N."/>
            <person name="Henrissat B."/>
            <person name="Hibbett D."/>
            <person name="Martinez A.T."/>
            <person name="Grigoriev I.V."/>
        </authorList>
    </citation>
    <scope>NUCLEOTIDE SEQUENCE</scope>
    <source>
        <strain evidence="2">CBS 506.95</strain>
    </source>
</reference>
<keyword evidence="3" id="KW-1185">Reference proteome</keyword>
<evidence type="ECO:0000313" key="2">
    <source>
        <dbReference type="EMBL" id="KAF9529559.1"/>
    </source>
</evidence>
<sequence length="394" mass="43770">MRAKLDVKYKQSATPLETDLDSDKLETTSSSYEAKKEGATMPSRDTFSFSFRGPDLQSNGHEGTEKAKQTKSTPNATPPSRDPASLKNISNPHVRTILDKMMKEDGFAYKAWDGGTSHPVLDSLKRVAVVLVGKINQESYQNATKEVFEGMEACGASAYFSDSESKHKRGKFPAVNVGISLGPGGTKPMRVSVGGHGPMMQRLIDNKHVQRLASHQDASFKFWQPKLYKHYSDMMVKLRGRNPTLRKNFPRSVFASMAFNFPPHVYTHRHRDVRNLPYGMCAVHALGNFDPTAGGHLILWELKLIIEFPPGCMVLLPSATITHSNVPVAVGQKRASITQYTAGSLFRHVDNGFTTDAALKASNKARFEVHSAARLCRWEKGLNMWSKYVDGKII</sequence>
<feature type="region of interest" description="Disordered" evidence="1">
    <location>
        <begin position="1"/>
        <end position="90"/>
    </location>
</feature>
<dbReference type="AlphaFoldDB" id="A0A9P6EIG4"/>
<dbReference type="Gene3D" id="3.60.130.30">
    <property type="match status" value="1"/>
</dbReference>
<gene>
    <name evidence="2" type="ORF">CPB83DRAFT_852309</name>
</gene>